<organism evidence="2 3">
    <name type="scientific">Streptomyces gardneri</name>
    <dbReference type="NCBI Taxonomy" id="66892"/>
    <lineage>
        <taxon>Bacteria</taxon>
        <taxon>Bacillati</taxon>
        <taxon>Actinomycetota</taxon>
        <taxon>Actinomycetes</taxon>
        <taxon>Kitasatosporales</taxon>
        <taxon>Streptomycetaceae</taxon>
        <taxon>Streptomyces</taxon>
    </lineage>
</organism>
<feature type="domain" description="Coenzyme Q-binding protein COQ10 START" evidence="1">
    <location>
        <begin position="24"/>
        <end position="127"/>
    </location>
</feature>
<gene>
    <name evidence="2" type="ORF">SGA01_66610</name>
</gene>
<dbReference type="AlphaFoldDB" id="A0A4Y3RTN0"/>
<accession>A0A4Y3RTN0</accession>
<proteinExistence type="predicted"/>
<evidence type="ECO:0000259" key="1">
    <source>
        <dbReference type="Pfam" id="PF03364"/>
    </source>
</evidence>
<sequence length="329" mass="35797">MTITDAPTLTDAPTVHVTRHETVVAAPPEEVYALVADVTRWPQVFGPTVYAEVTQDDGTEQALRIWAFANGEVRSWASRRTLDRTARTIVFRQVVSSAPVAAMGGEWRVEADQSGGCRVVLLHDYAVVDDDPQAAEWVARAVETNSVKELDALRATAEQASAAGGEGDELTFTFCDSERIQGSARDVYAFLDRADLWPERLPHVAATRFTEEDGGVQVLDMDTRSPDGSLHNTRSVRVSFPERGLLVYKQLKVPPVMAGHTGRWTVVQHGDEVTATSWHTVTLDPAGVRQALGEAATITEARGLVRHALGTNSSTTLRHAKAYAEAARA</sequence>
<name>A0A4Y3RTN0_9ACTN</name>
<keyword evidence="3" id="KW-1185">Reference proteome</keyword>
<dbReference type="EMBL" id="BJMN01000051">
    <property type="protein sequence ID" value="GEB61056.1"/>
    <property type="molecule type" value="Genomic_DNA"/>
</dbReference>
<dbReference type="CDD" id="cd08861">
    <property type="entry name" value="OtcD1_ARO-CYC_like"/>
    <property type="match status" value="2"/>
</dbReference>
<evidence type="ECO:0000313" key="3">
    <source>
        <dbReference type="Proteomes" id="UP000315226"/>
    </source>
</evidence>
<dbReference type="InterPro" id="IPR023393">
    <property type="entry name" value="START-like_dom_sf"/>
</dbReference>
<evidence type="ECO:0000313" key="2">
    <source>
        <dbReference type="EMBL" id="GEB61056.1"/>
    </source>
</evidence>
<dbReference type="RefSeq" id="WP_229917569.1">
    <property type="nucleotide sequence ID" value="NZ_BJMN01000051.1"/>
</dbReference>
<dbReference type="Pfam" id="PF03364">
    <property type="entry name" value="Polyketide_cyc"/>
    <property type="match status" value="1"/>
</dbReference>
<comment type="caution">
    <text evidence="2">The sequence shown here is derived from an EMBL/GenBank/DDBJ whole genome shotgun (WGS) entry which is preliminary data.</text>
</comment>
<dbReference type="InterPro" id="IPR005031">
    <property type="entry name" value="COQ10_START"/>
</dbReference>
<protein>
    <submittedName>
        <fullName evidence="2">Actinorhodin polyketide synthase bifunctional cyclase/dehydratase</fullName>
    </submittedName>
</protein>
<dbReference type="Gene3D" id="3.30.530.20">
    <property type="match status" value="2"/>
</dbReference>
<dbReference type="Proteomes" id="UP000315226">
    <property type="component" value="Unassembled WGS sequence"/>
</dbReference>
<reference evidence="2 3" key="1">
    <citation type="submission" date="2019-06" db="EMBL/GenBank/DDBJ databases">
        <title>Whole genome shotgun sequence of Streptomyces gardneri NBRC 12865.</title>
        <authorList>
            <person name="Hosoyama A."/>
            <person name="Uohara A."/>
            <person name="Ohji S."/>
            <person name="Ichikawa N."/>
        </authorList>
    </citation>
    <scope>NUCLEOTIDE SEQUENCE [LARGE SCALE GENOMIC DNA]</scope>
    <source>
        <strain evidence="2 3">NBRC 12865</strain>
    </source>
</reference>
<dbReference type="SUPFAM" id="SSF55961">
    <property type="entry name" value="Bet v1-like"/>
    <property type="match status" value="2"/>
</dbReference>